<dbReference type="InterPro" id="IPR001610">
    <property type="entry name" value="PAC"/>
</dbReference>
<dbReference type="SUPFAM" id="SSF55073">
    <property type="entry name" value="Nucleotide cyclase"/>
    <property type="match status" value="1"/>
</dbReference>
<dbReference type="EMBL" id="WTYD01000001">
    <property type="protein sequence ID" value="MXO53256.1"/>
    <property type="molecule type" value="Genomic_DNA"/>
</dbReference>
<comment type="caution">
    <text evidence="4">The sequence shown here is derived from an EMBL/GenBank/DDBJ whole genome shotgun (WGS) entry which is preliminary data.</text>
</comment>
<dbReference type="Proteomes" id="UP000430272">
    <property type="component" value="Unassembled WGS sequence"/>
</dbReference>
<dbReference type="InterPro" id="IPR029016">
    <property type="entry name" value="GAF-like_dom_sf"/>
</dbReference>
<evidence type="ECO:0000313" key="5">
    <source>
        <dbReference type="Proteomes" id="UP000430272"/>
    </source>
</evidence>
<dbReference type="InterPro" id="IPR000160">
    <property type="entry name" value="GGDEF_dom"/>
</dbReference>
<dbReference type="PANTHER" id="PTHR43102:SF2">
    <property type="entry name" value="GAF DOMAIN-CONTAINING PROTEIN"/>
    <property type="match status" value="1"/>
</dbReference>
<dbReference type="InterPro" id="IPR000700">
    <property type="entry name" value="PAS-assoc_C"/>
</dbReference>
<dbReference type="SUPFAM" id="SSF55785">
    <property type="entry name" value="PYP-like sensor domain (PAS domain)"/>
    <property type="match status" value="1"/>
</dbReference>
<feature type="domain" description="GGDEF" evidence="3">
    <location>
        <begin position="343"/>
        <end position="475"/>
    </location>
</feature>
<feature type="coiled-coil region" evidence="1">
    <location>
        <begin position="166"/>
        <end position="193"/>
    </location>
</feature>
<evidence type="ECO:0000313" key="4">
    <source>
        <dbReference type="EMBL" id="MXO53256.1"/>
    </source>
</evidence>
<evidence type="ECO:0000259" key="3">
    <source>
        <dbReference type="PROSITE" id="PS50887"/>
    </source>
</evidence>
<dbReference type="PROSITE" id="PS50887">
    <property type="entry name" value="GGDEF"/>
    <property type="match status" value="1"/>
</dbReference>
<dbReference type="SMART" id="SM00065">
    <property type="entry name" value="GAF"/>
    <property type="match status" value="1"/>
</dbReference>
<evidence type="ECO:0000259" key="2">
    <source>
        <dbReference type="PROSITE" id="PS50113"/>
    </source>
</evidence>
<dbReference type="InterPro" id="IPR043128">
    <property type="entry name" value="Rev_trsase/Diguanyl_cyclase"/>
</dbReference>
<dbReference type="InterPro" id="IPR003018">
    <property type="entry name" value="GAF"/>
</dbReference>
<name>A0A844Y5Z6_9SPHN</name>
<dbReference type="OrthoDB" id="9790882at2"/>
<dbReference type="InterPro" id="IPR035965">
    <property type="entry name" value="PAS-like_dom_sf"/>
</dbReference>
<keyword evidence="5" id="KW-1185">Reference proteome</keyword>
<dbReference type="SMART" id="SM00267">
    <property type="entry name" value="GGDEF"/>
    <property type="match status" value="1"/>
</dbReference>
<dbReference type="Pfam" id="PF00990">
    <property type="entry name" value="GGDEF"/>
    <property type="match status" value="1"/>
</dbReference>
<keyword evidence="1" id="KW-0175">Coiled coil</keyword>
<proteinExistence type="predicted"/>
<dbReference type="SUPFAM" id="SSF55781">
    <property type="entry name" value="GAF domain-like"/>
    <property type="match status" value="1"/>
</dbReference>
<dbReference type="PROSITE" id="PS50113">
    <property type="entry name" value="PAC"/>
    <property type="match status" value="1"/>
</dbReference>
<evidence type="ECO:0000256" key="1">
    <source>
        <dbReference type="SAM" id="Coils"/>
    </source>
</evidence>
<dbReference type="RefSeq" id="WP_160660137.1">
    <property type="nucleotide sequence ID" value="NZ_BAABDV010000001.1"/>
</dbReference>
<dbReference type="Pfam" id="PF08447">
    <property type="entry name" value="PAS_3"/>
    <property type="match status" value="1"/>
</dbReference>
<reference evidence="4 5" key="1">
    <citation type="submission" date="2019-12" db="EMBL/GenBank/DDBJ databases">
        <title>Genomic-based taxomic classification of the family Erythrobacteraceae.</title>
        <authorList>
            <person name="Xu L."/>
        </authorList>
    </citation>
    <scope>NUCLEOTIDE SEQUENCE [LARGE SCALE GENOMIC DNA]</scope>
    <source>
        <strain evidence="4 5">JCM 17468</strain>
    </source>
</reference>
<dbReference type="Gene3D" id="3.30.450.40">
    <property type="match status" value="1"/>
</dbReference>
<dbReference type="CDD" id="cd01949">
    <property type="entry name" value="GGDEF"/>
    <property type="match status" value="1"/>
</dbReference>
<sequence length="494" mass="54204">MTLPTSILPCLPNANAVLELLGERRQPQFDGLAKATATMFGCPLSAITVVECDRQWFKAATDPSLTEIPAEQSICRHALVGTDLMVVEDLSKDPRFAGNPLVTEEGMRFYAGRPIWVKIAPDSEAVPVGALCMIDFAPRSFSAEERDTLEQLGTVAQTLVQAAIDAAVAERSAEQLTELLADQQRAHRQLRQGEKIAGFGTWRLCLADNHLEWSDQVYAIHEVPKGQEEMLEDALSFYPPSDRAILSAAIDQAISTGRSYDLEVDFITAKGRPRRVRAMGEVELDHGKPVALIGVFQDVTERYRLEQALIHKANTDELTGIASRRRFNESFDAKTYAPRISGQDVALILIDLDRFKEANDRFGHAVGDELLMKTGKVLTAPWLKDSFAARLGGDEFVLLITDTRLVANLEATIDRLLVNLRLAPSTAPDFAVSGTIGAVRIGDPTMDRERATGLADRALYRAKERQRGSAVLSQGGRDITVPQARSAKAINRAA</sequence>
<accession>A0A844Y5Z6</accession>
<dbReference type="AlphaFoldDB" id="A0A844Y5Z6"/>
<feature type="domain" description="PAC" evidence="2">
    <location>
        <begin position="260"/>
        <end position="311"/>
    </location>
</feature>
<dbReference type="SMART" id="SM00086">
    <property type="entry name" value="PAC"/>
    <property type="match status" value="1"/>
</dbReference>
<gene>
    <name evidence="4" type="ORF">GRI47_04445</name>
</gene>
<dbReference type="InterPro" id="IPR029787">
    <property type="entry name" value="Nucleotide_cyclase"/>
</dbReference>
<organism evidence="4 5">
    <name type="scientific">Qipengyuania pelagi</name>
    <dbReference type="NCBI Taxonomy" id="994320"/>
    <lineage>
        <taxon>Bacteria</taxon>
        <taxon>Pseudomonadati</taxon>
        <taxon>Pseudomonadota</taxon>
        <taxon>Alphaproteobacteria</taxon>
        <taxon>Sphingomonadales</taxon>
        <taxon>Erythrobacteraceae</taxon>
        <taxon>Qipengyuania</taxon>
    </lineage>
</organism>
<dbReference type="Gene3D" id="3.30.70.270">
    <property type="match status" value="1"/>
</dbReference>
<dbReference type="Pfam" id="PF01590">
    <property type="entry name" value="GAF"/>
    <property type="match status" value="1"/>
</dbReference>
<dbReference type="PANTHER" id="PTHR43102">
    <property type="entry name" value="SLR1143 PROTEIN"/>
    <property type="match status" value="1"/>
</dbReference>
<dbReference type="NCBIfam" id="TIGR00254">
    <property type="entry name" value="GGDEF"/>
    <property type="match status" value="1"/>
</dbReference>
<protein>
    <submittedName>
        <fullName evidence="4">Diguanylate cyclase</fullName>
    </submittedName>
</protein>
<dbReference type="Gene3D" id="3.30.450.20">
    <property type="entry name" value="PAS domain"/>
    <property type="match status" value="1"/>
</dbReference>
<dbReference type="InterPro" id="IPR013655">
    <property type="entry name" value="PAS_fold_3"/>
</dbReference>